<accession>A0ABU8UCQ5</accession>
<reference evidence="4 5" key="1">
    <citation type="submission" date="2024-03" db="EMBL/GenBank/DDBJ databases">
        <title>Novel Streptomyces species of biotechnological and ecological value are a feature of Machair soil.</title>
        <authorList>
            <person name="Prole J.R."/>
            <person name="Goodfellow M."/>
            <person name="Allenby N."/>
            <person name="Ward A.C."/>
        </authorList>
    </citation>
    <scope>NUCLEOTIDE SEQUENCE [LARGE SCALE GENOMIC DNA]</scope>
    <source>
        <strain evidence="4 5">MS1.HAVA.3</strain>
    </source>
</reference>
<keyword evidence="5" id="KW-1185">Reference proteome</keyword>
<comment type="caution">
    <text evidence="4">The sequence shown here is derived from an EMBL/GenBank/DDBJ whole genome shotgun (WGS) entry which is preliminary data.</text>
</comment>
<evidence type="ECO:0000313" key="4">
    <source>
        <dbReference type="EMBL" id="MEJ8645659.1"/>
    </source>
</evidence>
<evidence type="ECO:0000256" key="1">
    <source>
        <dbReference type="SAM" id="MobiDB-lite"/>
    </source>
</evidence>
<proteinExistence type="predicted"/>
<evidence type="ECO:0000256" key="2">
    <source>
        <dbReference type="SAM" id="Phobius"/>
    </source>
</evidence>
<dbReference type="EMBL" id="JBBKAM010000004">
    <property type="protein sequence ID" value="MEJ8645659.1"/>
    <property type="molecule type" value="Genomic_DNA"/>
</dbReference>
<protein>
    <submittedName>
        <fullName evidence="4">DUF6286 domain-containing protein</fullName>
    </submittedName>
</protein>
<evidence type="ECO:0000259" key="3">
    <source>
        <dbReference type="Pfam" id="PF19803"/>
    </source>
</evidence>
<keyword evidence="2" id="KW-0812">Transmembrane</keyword>
<organism evidence="4 5">
    <name type="scientific">Streptomyces caledonius</name>
    <dbReference type="NCBI Taxonomy" id="3134107"/>
    <lineage>
        <taxon>Bacteria</taxon>
        <taxon>Bacillati</taxon>
        <taxon>Actinomycetota</taxon>
        <taxon>Actinomycetes</taxon>
        <taxon>Kitasatosporales</taxon>
        <taxon>Streptomycetaceae</taxon>
        <taxon>Streptomyces</taxon>
    </lineage>
</organism>
<keyword evidence="2" id="KW-1133">Transmembrane helix</keyword>
<feature type="domain" description="DUF6286" evidence="3">
    <location>
        <begin position="108"/>
        <end position="212"/>
    </location>
</feature>
<feature type="region of interest" description="Disordered" evidence="1">
    <location>
        <begin position="1"/>
        <end position="43"/>
    </location>
</feature>
<dbReference type="Pfam" id="PF19803">
    <property type="entry name" value="DUF6286"/>
    <property type="match status" value="1"/>
</dbReference>
<dbReference type="InterPro" id="IPR046253">
    <property type="entry name" value="DUF6286"/>
</dbReference>
<dbReference type="Proteomes" id="UP001382904">
    <property type="component" value="Unassembled WGS sequence"/>
</dbReference>
<feature type="transmembrane region" description="Helical" evidence="2">
    <location>
        <begin position="51"/>
        <end position="70"/>
    </location>
</feature>
<gene>
    <name evidence="4" type="ORF">WKI68_39535</name>
</gene>
<sequence length="216" mass="23654">MKRDQAPAAETEQPSAPDEVTSRTVEQLAKQSSAGPRPTVRRPWSARRIPAALTALLIGAAAGTLLFDIIRVHAGRPASAWRTRLADELATRPLDDTWIQISAAVIGLLGLWLIVLALTPGLRDQLPLRTPDAQTHAVLDRDAAELLLRDAAMRVPGVSAARIRIFRNRVGARADVRFRAPADVKADLLVALREELARLALARPPRLAVRVRPRRK</sequence>
<name>A0ABU8UCQ5_9ACTN</name>
<feature type="transmembrane region" description="Helical" evidence="2">
    <location>
        <begin position="98"/>
        <end position="119"/>
    </location>
</feature>
<feature type="compositionally biased region" description="Polar residues" evidence="1">
    <location>
        <begin position="22"/>
        <end position="34"/>
    </location>
</feature>
<keyword evidence="2" id="KW-0472">Membrane</keyword>
<evidence type="ECO:0000313" key="5">
    <source>
        <dbReference type="Proteomes" id="UP001382904"/>
    </source>
</evidence>